<feature type="DNA-binding region" description="H-T-H motif" evidence="4">
    <location>
        <begin position="32"/>
        <end position="51"/>
    </location>
</feature>
<dbReference type="InterPro" id="IPR023772">
    <property type="entry name" value="DNA-bd_HTH_TetR-type_CS"/>
</dbReference>
<name>A0ABT5DBS6_9BACT</name>
<dbReference type="EMBL" id="JAQNDM010000002">
    <property type="protein sequence ID" value="MDC0711112.1"/>
    <property type="molecule type" value="Genomic_DNA"/>
</dbReference>
<dbReference type="Pfam" id="PF00440">
    <property type="entry name" value="TetR_N"/>
    <property type="match status" value="1"/>
</dbReference>
<evidence type="ECO:0000256" key="2">
    <source>
        <dbReference type="ARBA" id="ARBA00023125"/>
    </source>
</evidence>
<gene>
    <name evidence="6" type="ORF">POL68_21765</name>
</gene>
<dbReference type="Gene3D" id="1.10.357.10">
    <property type="entry name" value="Tetracycline Repressor, domain 2"/>
    <property type="match status" value="1"/>
</dbReference>
<protein>
    <submittedName>
        <fullName evidence="6">TetR/AcrR family transcriptional regulator</fullName>
    </submittedName>
</protein>
<dbReference type="PRINTS" id="PR00455">
    <property type="entry name" value="HTHTETR"/>
</dbReference>
<dbReference type="PANTHER" id="PTHR47506">
    <property type="entry name" value="TRANSCRIPTIONAL REGULATORY PROTEIN"/>
    <property type="match status" value="1"/>
</dbReference>
<evidence type="ECO:0000256" key="4">
    <source>
        <dbReference type="PROSITE-ProRule" id="PRU00335"/>
    </source>
</evidence>
<comment type="caution">
    <text evidence="6">The sequence shown here is derived from an EMBL/GenBank/DDBJ whole genome shotgun (WGS) entry which is preliminary data.</text>
</comment>
<dbReference type="PROSITE" id="PS01081">
    <property type="entry name" value="HTH_TETR_1"/>
    <property type="match status" value="1"/>
</dbReference>
<dbReference type="InterPro" id="IPR036271">
    <property type="entry name" value="Tet_transcr_reg_TetR-rel_C_sf"/>
</dbReference>
<dbReference type="Proteomes" id="UP001221838">
    <property type="component" value="Unassembled WGS sequence"/>
</dbReference>
<dbReference type="Gene3D" id="1.10.10.60">
    <property type="entry name" value="Homeodomain-like"/>
    <property type="match status" value="1"/>
</dbReference>
<evidence type="ECO:0000256" key="1">
    <source>
        <dbReference type="ARBA" id="ARBA00023015"/>
    </source>
</evidence>
<dbReference type="PROSITE" id="PS50977">
    <property type="entry name" value="HTH_TETR_2"/>
    <property type="match status" value="1"/>
</dbReference>
<reference evidence="6 7" key="1">
    <citation type="submission" date="2022-11" db="EMBL/GenBank/DDBJ databases">
        <title>Minimal conservation of predation-associated metabolite biosynthetic gene clusters underscores biosynthetic potential of Myxococcota including descriptions for ten novel species: Archangium lansinium sp. nov., Myxococcus landrumus sp. nov., Nannocystis bai.</title>
        <authorList>
            <person name="Ahearne A."/>
            <person name="Stevens C."/>
            <person name="Dowd S."/>
        </authorList>
    </citation>
    <scope>NUCLEOTIDE SEQUENCE [LARGE SCALE GENOMIC DNA]</scope>
    <source>
        <strain evidence="6 7">NCWAL01</strain>
    </source>
</reference>
<keyword evidence="7" id="KW-1185">Reference proteome</keyword>
<keyword evidence="3" id="KW-0804">Transcription</keyword>
<evidence type="ECO:0000256" key="3">
    <source>
        <dbReference type="ARBA" id="ARBA00023163"/>
    </source>
</evidence>
<organism evidence="6 7">
    <name type="scientific">Stigmatella ashevillensis</name>
    <dbReference type="NCBI Taxonomy" id="2995309"/>
    <lineage>
        <taxon>Bacteria</taxon>
        <taxon>Pseudomonadati</taxon>
        <taxon>Myxococcota</taxon>
        <taxon>Myxococcia</taxon>
        <taxon>Myxococcales</taxon>
        <taxon>Cystobacterineae</taxon>
        <taxon>Archangiaceae</taxon>
        <taxon>Stigmatella</taxon>
    </lineage>
</organism>
<accession>A0ABT5DBS6</accession>
<dbReference type="SUPFAM" id="SSF46689">
    <property type="entry name" value="Homeodomain-like"/>
    <property type="match status" value="1"/>
</dbReference>
<evidence type="ECO:0000313" key="6">
    <source>
        <dbReference type="EMBL" id="MDC0711112.1"/>
    </source>
</evidence>
<proteinExistence type="predicted"/>
<sequence>MKVTKEEAAAHREALIEAAGRLFRERGFGGVSLAEISKAAGLTHGAFYGHFASKEDLAAEVCGRVLDNVAANWRRVIDAEGPQALERITSSYLSARHFESPGEGCPFASLGQDISRQAPPVRAAVTRGLRGLLAILAPLFPGRTEAARQQKALAAYASLIGAMVLARSVEDPQLSRDILRSVGALSASPPG</sequence>
<feature type="domain" description="HTH tetR-type" evidence="5">
    <location>
        <begin position="9"/>
        <end position="69"/>
    </location>
</feature>
<dbReference type="RefSeq" id="WP_272141074.1">
    <property type="nucleotide sequence ID" value="NZ_JAQNDM010000002.1"/>
</dbReference>
<dbReference type="InterPro" id="IPR001647">
    <property type="entry name" value="HTH_TetR"/>
</dbReference>
<keyword evidence="2 4" id="KW-0238">DNA-binding</keyword>
<evidence type="ECO:0000313" key="7">
    <source>
        <dbReference type="Proteomes" id="UP001221838"/>
    </source>
</evidence>
<evidence type="ECO:0000259" key="5">
    <source>
        <dbReference type="PROSITE" id="PS50977"/>
    </source>
</evidence>
<dbReference type="PANTHER" id="PTHR47506:SF7">
    <property type="entry name" value="TRANSCRIPTIONAL REGULATORY PROTEIN"/>
    <property type="match status" value="1"/>
</dbReference>
<keyword evidence="1" id="KW-0805">Transcription regulation</keyword>
<dbReference type="SUPFAM" id="SSF48498">
    <property type="entry name" value="Tetracyclin repressor-like, C-terminal domain"/>
    <property type="match status" value="1"/>
</dbReference>
<dbReference type="InterPro" id="IPR009057">
    <property type="entry name" value="Homeodomain-like_sf"/>
</dbReference>